<feature type="non-terminal residue" evidence="2">
    <location>
        <position position="1"/>
    </location>
</feature>
<dbReference type="SUPFAM" id="SSF51735">
    <property type="entry name" value="NAD(P)-binding Rossmann-fold domains"/>
    <property type="match status" value="1"/>
</dbReference>
<name>X1KS29_9ZZZZ</name>
<reference evidence="2" key="1">
    <citation type="journal article" date="2014" name="Front. Microbiol.">
        <title>High frequency of phylogenetically diverse reductive dehalogenase-homologous genes in deep subseafloor sedimentary metagenomes.</title>
        <authorList>
            <person name="Kawai M."/>
            <person name="Futagami T."/>
            <person name="Toyoda A."/>
            <person name="Takaki Y."/>
            <person name="Nishi S."/>
            <person name="Hori S."/>
            <person name="Arai W."/>
            <person name="Tsubouchi T."/>
            <person name="Morono Y."/>
            <person name="Uchiyama I."/>
            <person name="Ito T."/>
            <person name="Fujiyama A."/>
            <person name="Inagaki F."/>
            <person name="Takami H."/>
        </authorList>
    </citation>
    <scope>NUCLEOTIDE SEQUENCE</scope>
    <source>
        <strain evidence="2">Expedition CK06-06</strain>
    </source>
</reference>
<evidence type="ECO:0000313" key="2">
    <source>
        <dbReference type="EMBL" id="GAI09897.1"/>
    </source>
</evidence>
<dbReference type="GO" id="GO:0006567">
    <property type="term" value="P:L-threonine catabolic process"/>
    <property type="evidence" value="ECO:0007669"/>
    <property type="project" value="TreeGrafter"/>
</dbReference>
<dbReference type="PANTHER" id="PTHR42687">
    <property type="entry name" value="L-THREONINE 3-DEHYDROGENASE"/>
    <property type="match status" value="1"/>
</dbReference>
<dbReference type="InterPro" id="IPR051225">
    <property type="entry name" value="NAD(P)_epim/dehydratase"/>
</dbReference>
<dbReference type="Gene3D" id="3.40.50.720">
    <property type="entry name" value="NAD(P)-binding Rossmann-like Domain"/>
    <property type="match status" value="1"/>
</dbReference>
<organism evidence="2">
    <name type="scientific">marine sediment metagenome</name>
    <dbReference type="NCBI Taxonomy" id="412755"/>
    <lineage>
        <taxon>unclassified sequences</taxon>
        <taxon>metagenomes</taxon>
        <taxon>ecological metagenomes</taxon>
    </lineage>
</organism>
<accession>X1KS29</accession>
<dbReference type="AlphaFoldDB" id="X1KS29"/>
<dbReference type="PANTHER" id="PTHR42687:SF1">
    <property type="entry name" value="L-THREONINE 3-DEHYDROGENASE, MITOCHONDRIAL"/>
    <property type="match status" value="1"/>
</dbReference>
<dbReference type="EMBL" id="BARV01006228">
    <property type="protein sequence ID" value="GAI09897.1"/>
    <property type="molecule type" value="Genomic_DNA"/>
</dbReference>
<evidence type="ECO:0000256" key="1">
    <source>
        <dbReference type="ARBA" id="ARBA00007637"/>
    </source>
</evidence>
<gene>
    <name evidence="2" type="ORF">S06H3_12750</name>
</gene>
<dbReference type="InterPro" id="IPR036291">
    <property type="entry name" value="NAD(P)-bd_dom_sf"/>
</dbReference>
<dbReference type="GO" id="GO:0008743">
    <property type="term" value="F:L-threonine 3-dehydrogenase activity"/>
    <property type="evidence" value="ECO:0007669"/>
    <property type="project" value="TreeGrafter"/>
</dbReference>
<proteinExistence type="inferred from homology"/>
<comment type="similarity">
    <text evidence="1">Belongs to the NAD(P)-dependent epimerase/dehydratase family.</text>
</comment>
<protein>
    <recommendedName>
        <fullName evidence="3">NAD-dependent epimerase/dehydratase domain-containing protein</fullName>
    </recommendedName>
</protein>
<sequence length="52" mass="6084">YDVDPVRQAIADSWPNSIDDSNAREEWGWKPEYDLVAMTKDMLEKLSDKLKI</sequence>
<evidence type="ECO:0008006" key="3">
    <source>
        <dbReference type="Google" id="ProtNLM"/>
    </source>
</evidence>
<comment type="caution">
    <text evidence="2">The sequence shown here is derived from an EMBL/GenBank/DDBJ whole genome shotgun (WGS) entry which is preliminary data.</text>
</comment>